<evidence type="ECO:0000256" key="1">
    <source>
        <dbReference type="SAM" id="MobiDB-lite"/>
    </source>
</evidence>
<feature type="compositionally biased region" description="Basic and acidic residues" evidence="1">
    <location>
        <begin position="14"/>
        <end position="24"/>
    </location>
</feature>
<sequence length="94" mass="11121">MSRTSGQEKLLLNTEDKKQREKKSSICKKQRSSSGMLCRRALQQRFRRSREAIPSLRFPEEGCFWALRKNRNKIPGICSRYLQATHRCQFITET</sequence>
<dbReference type="AlphaFoldDB" id="A0AAV4S503"/>
<reference evidence="2 3" key="1">
    <citation type="submission" date="2021-06" db="EMBL/GenBank/DDBJ databases">
        <title>Caerostris extrusa draft genome.</title>
        <authorList>
            <person name="Kono N."/>
            <person name="Arakawa K."/>
        </authorList>
    </citation>
    <scope>NUCLEOTIDE SEQUENCE [LARGE SCALE GENOMIC DNA]</scope>
</reference>
<name>A0AAV4S503_CAEEX</name>
<protein>
    <submittedName>
        <fullName evidence="2">Uncharacterized protein</fullName>
    </submittedName>
</protein>
<dbReference type="Proteomes" id="UP001054945">
    <property type="component" value="Unassembled WGS sequence"/>
</dbReference>
<evidence type="ECO:0000313" key="3">
    <source>
        <dbReference type="Proteomes" id="UP001054945"/>
    </source>
</evidence>
<feature type="region of interest" description="Disordered" evidence="1">
    <location>
        <begin position="1"/>
        <end position="35"/>
    </location>
</feature>
<accession>A0AAV4S503</accession>
<dbReference type="EMBL" id="BPLR01009037">
    <property type="protein sequence ID" value="GIY29220.1"/>
    <property type="molecule type" value="Genomic_DNA"/>
</dbReference>
<proteinExistence type="predicted"/>
<comment type="caution">
    <text evidence="2">The sequence shown here is derived from an EMBL/GenBank/DDBJ whole genome shotgun (WGS) entry which is preliminary data.</text>
</comment>
<organism evidence="2 3">
    <name type="scientific">Caerostris extrusa</name>
    <name type="common">Bark spider</name>
    <name type="synonym">Caerostris bankana</name>
    <dbReference type="NCBI Taxonomy" id="172846"/>
    <lineage>
        <taxon>Eukaryota</taxon>
        <taxon>Metazoa</taxon>
        <taxon>Ecdysozoa</taxon>
        <taxon>Arthropoda</taxon>
        <taxon>Chelicerata</taxon>
        <taxon>Arachnida</taxon>
        <taxon>Araneae</taxon>
        <taxon>Araneomorphae</taxon>
        <taxon>Entelegynae</taxon>
        <taxon>Araneoidea</taxon>
        <taxon>Araneidae</taxon>
        <taxon>Caerostris</taxon>
    </lineage>
</organism>
<gene>
    <name evidence="2" type="ORF">CEXT_199851</name>
</gene>
<evidence type="ECO:0000313" key="2">
    <source>
        <dbReference type="EMBL" id="GIY29220.1"/>
    </source>
</evidence>
<keyword evidence="3" id="KW-1185">Reference proteome</keyword>